<keyword evidence="1" id="KW-0614">Plasmid</keyword>
<dbReference type="KEGG" id="cyj:Cyan7822_5834"/>
<dbReference type="Proteomes" id="UP000008206">
    <property type="component" value="Plasmid Cy782201"/>
</dbReference>
<dbReference type="AlphaFoldDB" id="E0UL58"/>
<sequence length="130" mass="14421">MQANVTIPSNFISDISELKKGLNRIGVNLSELHLNQLYSGESVSLEHLELSQIGSIFILVSAVSAVHSGRSKQQITFKDLPKSVQECADCSGVPIYCWFRTEHQKSCLYFTLIDGKPAIRACHRVCPKSI</sequence>
<geneLocation type="plasmid" evidence="1 2">
    <name>Cy782201</name>
</geneLocation>
<protein>
    <submittedName>
        <fullName evidence="1">Uncharacterized protein</fullName>
    </submittedName>
</protein>
<accession>E0UL58</accession>
<organism evidence="1 2">
    <name type="scientific">Gloeothece verrucosa (strain PCC 7822)</name>
    <name type="common">Cyanothece sp. (strain PCC 7822)</name>
    <dbReference type="NCBI Taxonomy" id="497965"/>
    <lineage>
        <taxon>Bacteria</taxon>
        <taxon>Bacillati</taxon>
        <taxon>Cyanobacteriota</taxon>
        <taxon>Cyanophyceae</taxon>
        <taxon>Oscillatoriophycideae</taxon>
        <taxon>Chroococcales</taxon>
        <taxon>Aphanothecaceae</taxon>
        <taxon>Gloeothece</taxon>
        <taxon>Gloeothece verrucosa</taxon>
    </lineage>
</organism>
<keyword evidence="2" id="KW-1185">Reference proteome</keyword>
<proteinExistence type="predicted"/>
<dbReference type="OrthoDB" id="489920at2"/>
<gene>
    <name evidence="1" type="ordered locus">Cyan7822_5834</name>
</gene>
<dbReference type="HOGENOM" id="CLU_1976955_0_0_3"/>
<evidence type="ECO:0000313" key="2">
    <source>
        <dbReference type="Proteomes" id="UP000008206"/>
    </source>
</evidence>
<evidence type="ECO:0000313" key="1">
    <source>
        <dbReference type="EMBL" id="ADN17688.1"/>
    </source>
</evidence>
<dbReference type="EMBL" id="CP002199">
    <property type="protein sequence ID" value="ADN17688.1"/>
    <property type="molecule type" value="Genomic_DNA"/>
</dbReference>
<name>E0UL58_GLOV7</name>
<reference evidence="2" key="1">
    <citation type="journal article" date="2011" name="MBio">
        <title>Novel metabolic attributes of the genus Cyanothece, comprising a group of unicellular nitrogen-fixing Cyanobacteria.</title>
        <authorList>
            <person name="Bandyopadhyay A."/>
            <person name="Elvitigala T."/>
            <person name="Welsh E."/>
            <person name="Stockel J."/>
            <person name="Liberton M."/>
            <person name="Min H."/>
            <person name="Sherman L.A."/>
            <person name="Pakrasi H.B."/>
        </authorList>
    </citation>
    <scope>NUCLEOTIDE SEQUENCE [LARGE SCALE GENOMIC DNA]</scope>
    <source>
        <strain evidence="2">PCC 7822</strain>
        <plasmid evidence="2">Cy782201</plasmid>
    </source>
</reference>
<dbReference type="RefSeq" id="WP_013334438.1">
    <property type="nucleotide sequence ID" value="NC_014533.1"/>
</dbReference>